<evidence type="ECO:0000256" key="2">
    <source>
        <dbReference type="ARBA" id="ARBA00006247"/>
    </source>
</evidence>
<keyword evidence="4" id="KW-0479">Metal-binding</keyword>
<evidence type="ECO:0000256" key="4">
    <source>
        <dbReference type="ARBA" id="ARBA00022723"/>
    </source>
</evidence>
<dbReference type="GO" id="GO:0016805">
    <property type="term" value="F:dipeptidase activity"/>
    <property type="evidence" value="ECO:0007669"/>
    <property type="project" value="UniProtKB-KW"/>
</dbReference>
<dbReference type="EC" id="3.4.13.-" evidence="10"/>
<accession>A0A8H2M3G3</accession>
<dbReference type="InterPro" id="IPR050072">
    <property type="entry name" value="Peptidase_M20A"/>
</dbReference>
<evidence type="ECO:0000259" key="9">
    <source>
        <dbReference type="Pfam" id="PF07687"/>
    </source>
</evidence>
<dbReference type="Proteomes" id="UP000377798">
    <property type="component" value="Unassembled WGS sequence"/>
</dbReference>
<dbReference type="Pfam" id="PF07687">
    <property type="entry name" value="M20_dimer"/>
    <property type="match status" value="1"/>
</dbReference>
<proteinExistence type="inferred from homology"/>
<dbReference type="InterPro" id="IPR036264">
    <property type="entry name" value="Bact_exopeptidase_dim_dom"/>
</dbReference>
<feature type="domain" description="Peptidase M20 dimerisation" evidence="9">
    <location>
        <begin position="221"/>
        <end position="327"/>
    </location>
</feature>
<keyword evidence="8" id="KW-0482">Metalloprotease</keyword>
<dbReference type="GO" id="GO:0006508">
    <property type="term" value="P:proteolysis"/>
    <property type="evidence" value="ECO:0007669"/>
    <property type="project" value="UniProtKB-KW"/>
</dbReference>
<keyword evidence="6" id="KW-0862">Zinc</keyword>
<dbReference type="AlphaFoldDB" id="A0A8H2M3G3"/>
<organism evidence="10 11">
    <name type="scientific">Urinicoccus massiliensis</name>
    <dbReference type="NCBI Taxonomy" id="1723382"/>
    <lineage>
        <taxon>Bacteria</taxon>
        <taxon>Bacillati</taxon>
        <taxon>Bacillota</taxon>
        <taxon>Tissierellia</taxon>
        <taxon>Tissierellales</taxon>
        <taxon>Peptoniphilaceae</taxon>
        <taxon>Urinicoccus</taxon>
    </lineage>
</organism>
<evidence type="ECO:0000256" key="8">
    <source>
        <dbReference type="ARBA" id="ARBA00023049"/>
    </source>
</evidence>
<protein>
    <submittedName>
        <fullName evidence="10">Dipeptidase SA1572</fullName>
        <ecNumber evidence="10">3.4.13.-</ecNumber>
    </submittedName>
</protein>
<dbReference type="Gene3D" id="3.30.70.360">
    <property type="match status" value="1"/>
</dbReference>
<name>A0A8H2M3G3_9FIRM</name>
<sequence>MEMDKATQDLLKDLDEIVSINSVSIESDDPQAPFGKGAAEALEKTLALCEKYGMKAKNCNHMVGYADYGDKGDLIGILCHLDVVPAGDGWSSDPFKVTIKGDKIYGRGVTDDKGPAMAAIHAMKELIEEKVPFNHRVRLIFGQAEETGDWKDMDYYLAHEDHVDYGFTPDAEFPAIYCEKGIANLKISFPKDQTAFDSIQGGNATNMVADSCEAQLKNGKTLKAQGKSAHGSTPWDGDNAIVKLFKEVEEEDCLLTRFFQDCVKGENNGKSLGGYWSDEESGEISYNYGIIESDQDQVRLYVDIRYPITGKIQDIIQNIEKVLEEKGLGAVKIDLIRDEAFVHLDQEGPVMTKLLEAYREKTGDQSPAKVIGGGTYARAMDGIVAFGPMLPGREATEHMPDENILIEDLVLAKEIYKSAIQKLVD</sequence>
<dbReference type="NCBIfam" id="TIGR01887">
    <property type="entry name" value="dipeptidaselike"/>
    <property type="match status" value="1"/>
</dbReference>
<dbReference type="SUPFAM" id="SSF53187">
    <property type="entry name" value="Zn-dependent exopeptidases"/>
    <property type="match status" value="1"/>
</dbReference>
<dbReference type="Gene3D" id="3.40.630.10">
    <property type="entry name" value="Zn peptidases"/>
    <property type="match status" value="2"/>
</dbReference>
<dbReference type="PANTHER" id="PTHR43808">
    <property type="entry name" value="ACETYLORNITHINE DEACETYLASE"/>
    <property type="match status" value="1"/>
</dbReference>
<keyword evidence="7 10" id="KW-0224">Dipeptidase</keyword>
<reference evidence="10 11" key="1">
    <citation type="submission" date="2019-02" db="EMBL/GenBank/DDBJ databases">
        <authorList>
            <consortium name="Pathogen Informatics"/>
        </authorList>
    </citation>
    <scope>NUCLEOTIDE SEQUENCE [LARGE SCALE GENOMIC DNA]</scope>
    <source>
        <strain evidence="10 11">3012STDY7089603</strain>
    </source>
</reference>
<comment type="cofactor">
    <cofactor evidence="1">
        <name>Zn(2+)</name>
        <dbReference type="ChEBI" id="CHEBI:29105"/>
    </cofactor>
</comment>
<dbReference type="PANTHER" id="PTHR43808:SF31">
    <property type="entry name" value="N-ACETYL-L-CITRULLINE DEACETYLASE"/>
    <property type="match status" value="1"/>
</dbReference>
<dbReference type="GO" id="GO:0006526">
    <property type="term" value="P:L-arginine biosynthetic process"/>
    <property type="evidence" value="ECO:0007669"/>
    <property type="project" value="TreeGrafter"/>
</dbReference>
<dbReference type="GO" id="GO:0008270">
    <property type="term" value="F:zinc ion binding"/>
    <property type="evidence" value="ECO:0007669"/>
    <property type="project" value="InterPro"/>
</dbReference>
<dbReference type="EMBL" id="CAACYI010000001">
    <property type="protein sequence ID" value="VFB15864.1"/>
    <property type="molecule type" value="Genomic_DNA"/>
</dbReference>
<dbReference type="InterPro" id="IPR002933">
    <property type="entry name" value="Peptidase_M20"/>
</dbReference>
<evidence type="ECO:0000313" key="10">
    <source>
        <dbReference type="EMBL" id="VFB15864.1"/>
    </source>
</evidence>
<comment type="caution">
    <text evidence="10">The sequence shown here is derived from an EMBL/GenBank/DDBJ whole genome shotgun (WGS) entry which is preliminary data.</text>
</comment>
<dbReference type="GO" id="GO:0008777">
    <property type="term" value="F:acetylornithine deacetylase activity"/>
    <property type="evidence" value="ECO:0007669"/>
    <property type="project" value="TreeGrafter"/>
</dbReference>
<keyword evidence="11" id="KW-1185">Reference proteome</keyword>
<evidence type="ECO:0000256" key="1">
    <source>
        <dbReference type="ARBA" id="ARBA00001947"/>
    </source>
</evidence>
<dbReference type="GO" id="GO:0008237">
    <property type="term" value="F:metallopeptidase activity"/>
    <property type="evidence" value="ECO:0007669"/>
    <property type="project" value="UniProtKB-KW"/>
</dbReference>
<evidence type="ECO:0000256" key="3">
    <source>
        <dbReference type="ARBA" id="ARBA00022670"/>
    </source>
</evidence>
<evidence type="ECO:0000256" key="6">
    <source>
        <dbReference type="ARBA" id="ARBA00022833"/>
    </source>
</evidence>
<gene>
    <name evidence="10" type="ORF">NCTC13150_00372</name>
</gene>
<dbReference type="InterPro" id="IPR010964">
    <property type="entry name" value="M20A_pepV-rel"/>
</dbReference>
<evidence type="ECO:0000256" key="7">
    <source>
        <dbReference type="ARBA" id="ARBA00022997"/>
    </source>
</evidence>
<evidence type="ECO:0000313" key="11">
    <source>
        <dbReference type="Proteomes" id="UP000377798"/>
    </source>
</evidence>
<evidence type="ECO:0000256" key="5">
    <source>
        <dbReference type="ARBA" id="ARBA00022801"/>
    </source>
</evidence>
<keyword evidence="5 10" id="KW-0378">Hydrolase</keyword>
<comment type="similarity">
    <text evidence="2">Belongs to the peptidase M20A family.</text>
</comment>
<keyword evidence="3" id="KW-0645">Protease</keyword>
<dbReference type="SUPFAM" id="SSF55031">
    <property type="entry name" value="Bacterial exopeptidase dimerisation domain"/>
    <property type="match status" value="1"/>
</dbReference>
<dbReference type="InterPro" id="IPR011650">
    <property type="entry name" value="Peptidase_M20_dimer"/>
</dbReference>
<dbReference type="Pfam" id="PF01546">
    <property type="entry name" value="Peptidase_M20"/>
    <property type="match status" value="1"/>
</dbReference>